<dbReference type="AlphaFoldDB" id="A0A2T5XTM2"/>
<evidence type="ECO:0000259" key="2">
    <source>
        <dbReference type="Pfam" id="PF22036"/>
    </source>
</evidence>
<dbReference type="GeneID" id="84580929"/>
<proteinExistence type="predicted"/>
<evidence type="ECO:0000313" key="3">
    <source>
        <dbReference type="EMBL" id="PTX06268.1"/>
    </source>
</evidence>
<feature type="signal peptide" evidence="1">
    <location>
        <begin position="1"/>
        <end position="23"/>
    </location>
</feature>
<feature type="domain" description="MoaF-like" evidence="2">
    <location>
        <begin position="50"/>
        <end position="133"/>
    </location>
</feature>
<gene>
    <name evidence="3" type="ORF">C8P65_10823</name>
</gene>
<dbReference type="RefSeq" id="WP_107782322.1">
    <property type="nucleotide sequence ID" value="NZ_CAUUXC010000031.1"/>
</dbReference>
<comment type="caution">
    <text evidence="3">The sequence shown here is derived from an EMBL/GenBank/DDBJ whole genome shotgun (WGS) entry which is preliminary data.</text>
</comment>
<dbReference type="EMBL" id="QBKG01000008">
    <property type="protein sequence ID" value="PTX06268.1"/>
    <property type="molecule type" value="Genomic_DNA"/>
</dbReference>
<dbReference type="Proteomes" id="UP000243985">
    <property type="component" value="Unassembled WGS sequence"/>
</dbReference>
<keyword evidence="1" id="KW-0732">Signal</keyword>
<dbReference type="Gene3D" id="2.40.128.20">
    <property type="match status" value="1"/>
</dbReference>
<evidence type="ECO:0000313" key="4">
    <source>
        <dbReference type="Proteomes" id="UP000243985"/>
    </source>
</evidence>
<protein>
    <recommendedName>
        <fullName evidence="2">MoaF-like domain-containing protein</fullName>
    </recommendedName>
</protein>
<feature type="chain" id="PRO_5015525426" description="MoaF-like domain-containing protein" evidence="1">
    <location>
        <begin position="24"/>
        <end position="149"/>
    </location>
</feature>
<evidence type="ECO:0000256" key="1">
    <source>
        <dbReference type="SAM" id="SignalP"/>
    </source>
</evidence>
<name>A0A2T5XTM2_9FLAO</name>
<dbReference type="InterPro" id="IPR053892">
    <property type="entry name" value="MoaF-like"/>
</dbReference>
<organism evidence="3 4">
    <name type="scientific">Capnocytophaga leadbetteri</name>
    <dbReference type="NCBI Taxonomy" id="327575"/>
    <lineage>
        <taxon>Bacteria</taxon>
        <taxon>Pseudomonadati</taxon>
        <taxon>Bacteroidota</taxon>
        <taxon>Flavobacteriia</taxon>
        <taxon>Flavobacteriales</taxon>
        <taxon>Flavobacteriaceae</taxon>
        <taxon>Capnocytophaga</taxon>
    </lineage>
</organism>
<dbReference type="InterPro" id="IPR012674">
    <property type="entry name" value="Calycin"/>
</dbReference>
<sequence length="149" mass="16461">MKRRLMFLAVAAALIGCNCPNNKNCNQSCPVNTTTPTTEVASVKEPVVLIGKKALLTYPSLKAEVQYLSDNQLHWKTTDSQGQVAEQTNALTLKAINPTQYFLSWVENDGTTVSQVIDTEKGTVTTYLTYEDKGKRLSELLEGSFELLN</sequence>
<reference evidence="3 4" key="1">
    <citation type="submission" date="2018-04" db="EMBL/GenBank/DDBJ databases">
        <title>Genomic Encyclopedia of Archaeal and Bacterial Type Strains, Phase II (KMG-II): from individual species to whole genera.</title>
        <authorList>
            <person name="Goeker M."/>
        </authorList>
    </citation>
    <scope>NUCLEOTIDE SEQUENCE [LARGE SCALE GENOMIC DNA]</scope>
    <source>
        <strain evidence="3 4">DSM 22902</strain>
    </source>
</reference>
<dbReference type="PROSITE" id="PS51257">
    <property type="entry name" value="PROKAR_LIPOPROTEIN"/>
    <property type="match status" value="1"/>
</dbReference>
<accession>A0A2T5XTM2</accession>
<dbReference type="Pfam" id="PF22036">
    <property type="entry name" value="MoaF_like"/>
    <property type="match status" value="1"/>
</dbReference>